<dbReference type="Pfam" id="PF02469">
    <property type="entry name" value="Fasciclin"/>
    <property type="match status" value="1"/>
</dbReference>
<feature type="chain" id="PRO_5017206659" evidence="1">
    <location>
        <begin position="43"/>
        <end position="233"/>
    </location>
</feature>
<dbReference type="AlphaFoldDB" id="A0A386WHJ9"/>
<feature type="signal peptide" evidence="1">
    <location>
        <begin position="1"/>
        <end position="42"/>
    </location>
</feature>
<dbReference type="Gene3D" id="2.30.180.10">
    <property type="entry name" value="FAS1 domain"/>
    <property type="match status" value="1"/>
</dbReference>
<keyword evidence="1" id="KW-0732">Signal</keyword>
<evidence type="ECO:0000259" key="2">
    <source>
        <dbReference type="PROSITE" id="PS50213"/>
    </source>
</evidence>
<dbReference type="Proteomes" id="UP000267804">
    <property type="component" value="Chromosome"/>
</dbReference>
<evidence type="ECO:0000313" key="4">
    <source>
        <dbReference type="Proteomes" id="UP000267804"/>
    </source>
</evidence>
<dbReference type="PROSITE" id="PS50213">
    <property type="entry name" value="FAS1"/>
    <property type="match status" value="1"/>
</dbReference>
<reference evidence="3 4" key="1">
    <citation type="submission" date="2017-10" db="EMBL/GenBank/DDBJ databases">
        <title>Integration of genomic and chemical information greatly accelerates assignment of the full stereostructure of myelolactone, a potent inhibitor of myeloma from a marine-derived Micromonospora.</title>
        <authorList>
            <person name="Kim M.C."/>
            <person name="Machado H."/>
            <person name="Jensen P.R."/>
            <person name="Fenical W."/>
        </authorList>
    </citation>
    <scope>NUCLEOTIDE SEQUENCE [LARGE SCALE GENOMIC DNA]</scope>
    <source>
        <strain evidence="3 4">CNY-010</strain>
    </source>
</reference>
<organism evidence="3 4">
    <name type="scientific">Micromonospora tulbaghiae</name>
    <dbReference type="NCBI Taxonomy" id="479978"/>
    <lineage>
        <taxon>Bacteria</taxon>
        <taxon>Bacillati</taxon>
        <taxon>Actinomycetota</taxon>
        <taxon>Actinomycetes</taxon>
        <taxon>Micromonosporales</taxon>
        <taxon>Micromonosporaceae</taxon>
        <taxon>Micromonospora</taxon>
    </lineage>
</organism>
<proteinExistence type="predicted"/>
<evidence type="ECO:0000313" key="3">
    <source>
        <dbReference type="EMBL" id="AYF27815.1"/>
    </source>
</evidence>
<dbReference type="EMBL" id="CP024087">
    <property type="protein sequence ID" value="AYF27815.1"/>
    <property type="molecule type" value="Genomic_DNA"/>
</dbReference>
<sequence length="233" mass="24502">MVVTTVTDLVASTKGSPMNIARLAARLAVGATAAAVATTAVAVPAQAGAKQPGTRSLAAVLTADKSGFDRNSRDFDVLTKAVLTVLQAKPDSPVKVLTDGTVALTAFVPNDYAFRELVRDITAARKLPGEKAAFDAVAGLGVDTVEDVLLYHVVPGATIDRKAALKADGADLTTALGATVEVDVKRCWYGREVRLVDADTSDRNARVVRYDINKGNKQIAHAVDRVLRPIDLP</sequence>
<dbReference type="KEGG" id="mtua:CSH63_10270"/>
<gene>
    <name evidence="3" type="ORF">CSH63_10270</name>
</gene>
<dbReference type="SUPFAM" id="SSF82153">
    <property type="entry name" value="FAS1 domain"/>
    <property type="match status" value="1"/>
</dbReference>
<evidence type="ECO:0000256" key="1">
    <source>
        <dbReference type="SAM" id="SignalP"/>
    </source>
</evidence>
<dbReference type="InterPro" id="IPR036378">
    <property type="entry name" value="FAS1_dom_sf"/>
</dbReference>
<accession>A0A386WHJ9</accession>
<feature type="domain" description="FAS1" evidence="2">
    <location>
        <begin position="62"/>
        <end position="227"/>
    </location>
</feature>
<dbReference type="InterPro" id="IPR000782">
    <property type="entry name" value="FAS1_domain"/>
</dbReference>
<dbReference type="SMART" id="SM00554">
    <property type="entry name" value="FAS1"/>
    <property type="match status" value="1"/>
</dbReference>
<name>A0A386WHJ9_9ACTN</name>
<protein>
    <submittedName>
        <fullName evidence="3">Fasciclin</fullName>
    </submittedName>
</protein>